<sequence length="1492" mass="170687">MIKINKKILSVFLTIILMTTMITPAFANEVNIKIPTDKEIEQSGTKEENKETKEIKEKIKQEDEKIEEISDTKEKDKEINESKQEDQIEEENKKTEENDMKEENKEANEVKEKEKIKQEDGKIEEINDTKGENKETKEVKGEEKIKQEDEKIEEINEITEEKIIDEEVELKEEKQIKEILIETENSNIKEGEKINLQAKDQDGIIILKEKIIWQSLNEDISKVNKEGVVTGLKEGRSKILVKLKADETVKKQIEINVESNKQKPLELVSTSPKYIKGDKNTDEYIEMGVNTDAEISLTFNQPVEFNKDYKDKKKVLVFQGSKKGTCKPYPDFMANFMLGTHNIEFSNETPETVIIKLRDKKGPIELKQNYFYKVNISSKVIKAKNSDELYKGTSIEFATFPEVKPEKVQIKSAPTRINVGKSEKLEAVVKNVNGEIDYKVNWETSDENIALVEDGVLIAKNPGRILLKAVADGTDIYAKQEIEIRENFSKQLIPKWTYKIDSDAYSGHPILSSDGSIYSVLYLNDKYTILALNLDGTKKDFNNLNVTAPISIGKVSGIEYIFAANKDKLMSLNPHYGNIEWKVNLKSDIRTTPVINKYGNIIVGCENNRAYGISGESKQIVWEFDTEEKLNYTPTLDEDGNIYIVSGDSILKIDGKDGSLLWKFENPEATKNFNGQVTIGYNNTVYIQDENTIYSINTDKNKTNWSKNFKKVNSFKSIVEEDGVYFNVSEKEDDMLTLHKFSHKDGSVIQKYPYKSDYGISIQDGNLYTNKAIYDENRNPIAYYDDYRYNLPWFQYSDFCLGKDGTIYRLMISEGDVIGLEAVTLYDTSNSHPCDIKLSKENLNIYTNSQYRTNPQVIDENEAILPRVEIEWSSNNKDIASVTKDGVIQTYDKIGETIITVKVKGTDIMKTISVEVKEMPTPEKLNFVKYKGLNTNIKDQEIIKGKITEYTGQGFDRISVFVQDKDGNFIPKQNIQWEVVGDEGILEIYYDHGGNIGGDVYYGANITAKKAGTAVLRATLKVGEKELKCETNIEILPNPYDIKWSVLVEGDWDNKDAYHTMTEDKIFYVNQQKLFAINKKGEKLWESKVGVDYGVQIEKPIVGKDGYLYLYSVDATSVFKINTDNGEVVWKIREGNDPIKELKTTKNKVYALTDEGKLYCIDDNGQIVWEKEFPNNGGILISKDEKVYISQNKEIKEINKNKIETIYTDKDGKLYLEDIDNGNNLIAQKSKNNKYSILSINKDGNKNWEYKGEDDKGLNYKVALSCDKQGNVIAVDYNDKEDKNVYFINKDKTKINIVPIKDDPVRIGVCKPLIAEDGQIYISLANIHIFDMNSQEEKYTVEFKGGFTKTCWARTLTVDKDGTMYLAAGEKGIIASKGKIVTPDKFQIDVQGLNKIKLDSLTDIKIDITDTTDDDTSKDIKVKMYLNEKNDENNKQLIYTTFKDKISKRETKSYNCSIKIPRNGQYEMKVELYKIKDNKETLIHEFNKEIEL</sequence>
<dbReference type="InterPro" id="IPR002372">
    <property type="entry name" value="PQQ_rpt_dom"/>
</dbReference>
<dbReference type="InterPro" id="IPR008964">
    <property type="entry name" value="Invasin/intimin_cell_adhesion"/>
</dbReference>
<feature type="region of interest" description="Disordered" evidence="1">
    <location>
        <begin position="37"/>
        <end position="119"/>
    </location>
</feature>
<dbReference type="InterPro" id="IPR018391">
    <property type="entry name" value="PQQ_b-propeller_rpt"/>
</dbReference>
<evidence type="ECO:0000256" key="1">
    <source>
        <dbReference type="SAM" id="MobiDB-lite"/>
    </source>
</evidence>
<dbReference type="PANTHER" id="PTHR34512:SF30">
    <property type="entry name" value="OUTER MEMBRANE PROTEIN ASSEMBLY FACTOR BAMB"/>
    <property type="match status" value="1"/>
</dbReference>
<dbReference type="Gene3D" id="2.130.10.10">
    <property type="entry name" value="YVTN repeat-like/Quinoprotein amine dehydrogenase"/>
    <property type="match status" value="2"/>
</dbReference>
<dbReference type="RefSeq" id="WP_277732674.1">
    <property type="nucleotide sequence ID" value="NZ_CP120733.1"/>
</dbReference>
<dbReference type="SUPFAM" id="SSF49373">
    <property type="entry name" value="Invasin/intimin cell-adhesion fragments"/>
    <property type="match status" value="3"/>
</dbReference>
<reference evidence="4 5" key="1">
    <citation type="submission" date="2023-03" db="EMBL/GenBank/DDBJ databases">
        <title>Complete genome sequence of Tepidibacter sp. SWIR-1, isolated from a deep-sea hydrothermal vent.</title>
        <authorList>
            <person name="Li X."/>
        </authorList>
    </citation>
    <scope>NUCLEOTIDE SEQUENCE [LARGE SCALE GENOMIC DNA]</scope>
    <source>
        <strain evidence="4 5">SWIR-1</strain>
    </source>
</reference>
<dbReference type="Gene3D" id="2.60.40.1080">
    <property type="match status" value="2"/>
</dbReference>
<feature type="signal peptide" evidence="2">
    <location>
        <begin position="1"/>
        <end position="27"/>
    </location>
</feature>
<dbReference type="SMART" id="SM00564">
    <property type="entry name" value="PQQ"/>
    <property type="match status" value="7"/>
</dbReference>
<name>A0ABY8EGU0_9FIRM</name>
<proteinExistence type="predicted"/>
<dbReference type="Proteomes" id="UP001222800">
    <property type="component" value="Chromosome"/>
</dbReference>
<organism evidence="4 5">
    <name type="scientific">Tepidibacter hydrothermalis</name>
    <dbReference type="NCBI Taxonomy" id="3036126"/>
    <lineage>
        <taxon>Bacteria</taxon>
        <taxon>Bacillati</taxon>
        <taxon>Bacillota</taxon>
        <taxon>Clostridia</taxon>
        <taxon>Peptostreptococcales</taxon>
        <taxon>Peptostreptococcaceae</taxon>
        <taxon>Tepidibacter</taxon>
    </lineage>
</organism>
<evidence type="ECO:0000313" key="5">
    <source>
        <dbReference type="Proteomes" id="UP001222800"/>
    </source>
</evidence>
<dbReference type="EMBL" id="CP120733">
    <property type="protein sequence ID" value="WFD10707.1"/>
    <property type="molecule type" value="Genomic_DNA"/>
</dbReference>
<feature type="chain" id="PRO_5045307958" evidence="2">
    <location>
        <begin position="28"/>
        <end position="1492"/>
    </location>
</feature>
<gene>
    <name evidence="4" type="ORF">P4S50_01140</name>
</gene>
<evidence type="ECO:0000256" key="2">
    <source>
        <dbReference type="SAM" id="SignalP"/>
    </source>
</evidence>
<feature type="domain" description="Pyrrolo-quinoline quinone repeat" evidence="3">
    <location>
        <begin position="1056"/>
        <end position="1173"/>
    </location>
</feature>
<dbReference type="SUPFAM" id="SSF50998">
    <property type="entry name" value="Quinoprotein alcohol dehydrogenase-like"/>
    <property type="match status" value="2"/>
</dbReference>
<evidence type="ECO:0000259" key="3">
    <source>
        <dbReference type="Pfam" id="PF13360"/>
    </source>
</evidence>
<keyword evidence="2" id="KW-0732">Signal</keyword>
<keyword evidence="5" id="KW-1185">Reference proteome</keyword>
<dbReference type="Pfam" id="PF13360">
    <property type="entry name" value="PQQ_2"/>
    <property type="match status" value="2"/>
</dbReference>
<dbReference type="PANTHER" id="PTHR34512">
    <property type="entry name" value="CELL SURFACE PROTEIN"/>
    <property type="match status" value="1"/>
</dbReference>
<dbReference type="InterPro" id="IPR015943">
    <property type="entry name" value="WD40/YVTN_repeat-like_dom_sf"/>
</dbReference>
<evidence type="ECO:0000313" key="4">
    <source>
        <dbReference type="EMBL" id="WFD10707.1"/>
    </source>
</evidence>
<dbReference type="InterPro" id="IPR011047">
    <property type="entry name" value="Quinoprotein_ADH-like_sf"/>
</dbReference>
<accession>A0ABY8EGU0</accession>
<feature type="domain" description="Pyrrolo-quinoline quinone repeat" evidence="3">
    <location>
        <begin position="561"/>
        <end position="752"/>
    </location>
</feature>
<protein>
    <submittedName>
        <fullName evidence="4">PQQ-binding-like beta-propeller repeat protein</fullName>
    </submittedName>
</protein>